<feature type="chain" id="PRO_5043708306" description="IGFBP N-terminal domain-containing protein" evidence="2">
    <location>
        <begin position="24"/>
        <end position="106"/>
    </location>
</feature>
<keyword evidence="5" id="KW-1185">Reference proteome</keyword>
<organism evidence="4 5">
    <name type="scientific">Caerostris extrusa</name>
    <name type="common">Bark spider</name>
    <name type="synonym">Caerostris bankana</name>
    <dbReference type="NCBI Taxonomy" id="172846"/>
    <lineage>
        <taxon>Eukaryota</taxon>
        <taxon>Metazoa</taxon>
        <taxon>Ecdysozoa</taxon>
        <taxon>Arthropoda</taxon>
        <taxon>Chelicerata</taxon>
        <taxon>Arachnida</taxon>
        <taxon>Araneae</taxon>
        <taxon>Araneomorphae</taxon>
        <taxon>Entelegynae</taxon>
        <taxon>Araneoidea</taxon>
        <taxon>Araneidae</taxon>
        <taxon>Caerostris</taxon>
    </lineage>
</organism>
<dbReference type="SMART" id="SM00121">
    <property type="entry name" value="IB"/>
    <property type="match status" value="1"/>
</dbReference>
<feature type="domain" description="IGFBP N-terminal" evidence="3">
    <location>
        <begin position="25"/>
        <end position="100"/>
    </location>
</feature>
<dbReference type="EMBL" id="BPLR01016232">
    <property type="protein sequence ID" value="GIY82292.1"/>
    <property type="molecule type" value="Genomic_DNA"/>
</dbReference>
<gene>
    <name evidence="4" type="ORF">CEXT_319031</name>
</gene>
<evidence type="ECO:0000259" key="3">
    <source>
        <dbReference type="PROSITE" id="PS51323"/>
    </source>
</evidence>
<proteinExistence type="predicted"/>
<dbReference type="InterPro" id="IPR000867">
    <property type="entry name" value="IGFBP-like"/>
</dbReference>
<evidence type="ECO:0000256" key="1">
    <source>
        <dbReference type="ARBA" id="ARBA00023157"/>
    </source>
</evidence>
<accession>A0AAV4WI19</accession>
<evidence type="ECO:0000313" key="4">
    <source>
        <dbReference type="EMBL" id="GIY82292.1"/>
    </source>
</evidence>
<dbReference type="InterPro" id="IPR009030">
    <property type="entry name" value="Growth_fac_rcpt_cys_sf"/>
</dbReference>
<dbReference type="Gene3D" id="4.10.40.20">
    <property type="match status" value="1"/>
</dbReference>
<dbReference type="SUPFAM" id="SSF57184">
    <property type="entry name" value="Growth factor receptor domain"/>
    <property type="match status" value="1"/>
</dbReference>
<dbReference type="AlphaFoldDB" id="A0AAV4WI19"/>
<feature type="signal peptide" evidence="2">
    <location>
        <begin position="1"/>
        <end position="23"/>
    </location>
</feature>
<reference evidence="4 5" key="1">
    <citation type="submission" date="2021-06" db="EMBL/GenBank/DDBJ databases">
        <title>Caerostris extrusa draft genome.</title>
        <authorList>
            <person name="Kono N."/>
            <person name="Arakawa K."/>
        </authorList>
    </citation>
    <scope>NUCLEOTIDE SEQUENCE [LARGE SCALE GENOMIC DNA]</scope>
</reference>
<dbReference type="Proteomes" id="UP001054945">
    <property type="component" value="Unassembled WGS sequence"/>
</dbReference>
<dbReference type="PROSITE" id="PS51323">
    <property type="entry name" value="IGFBP_N_2"/>
    <property type="match status" value="1"/>
</dbReference>
<evidence type="ECO:0000256" key="2">
    <source>
        <dbReference type="SAM" id="SignalP"/>
    </source>
</evidence>
<evidence type="ECO:0000313" key="5">
    <source>
        <dbReference type="Proteomes" id="UP001054945"/>
    </source>
</evidence>
<dbReference type="GO" id="GO:0005576">
    <property type="term" value="C:extracellular region"/>
    <property type="evidence" value="ECO:0007669"/>
    <property type="project" value="InterPro"/>
</dbReference>
<sequence length="106" mass="11480">MKAIVLRFAVIVFVSLMVLNVESVSMPKCGDCDQSDCPAVSCECGTMKDACRCCDYCLKCPGESCNSIRSDFCSEGHTCYYPPGMDYVARMASDGTCVRDGESPSQ</sequence>
<keyword evidence="1" id="KW-1015">Disulfide bond</keyword>
<name>A0AAV4WI19_CAEEX</name>
<comment type="caution">
    <text evidence="4">The sequence shown here is derived from an EMBL/GenBank/DDBJ whole genome shotgun (WGS) entry which is preliminary data.</text>
</comment>
<keyword evidence="2" id="KW-0732">Signal</keyword>
<protein>
    <recommendedName>
        <fullName evidence="3">IGFBP N-terminal domain-containing protein</fullName>
    </recommendedName>
</protein>